<name>A0A2T7A7P1_TUBBO</name>
<dbReference type="SUPFAM" id="SSF54637">
    <property type="entry name" value="Thioesterase/thiol ester dehydrase-isomerase"/>
    <property type="match status" value="2"/>
</dbReference>
<gene>
    <name evidence="5" type="ORF">B9Z19DRAFT_1071984</name>
</gene>
<dbReference type="GO" id="GO:0005782">
    <property type="term" value="C:peroxisomal matrix"/>
    <property type="evidence" value="ECO:0007669"/>
    <property type="project" value="UniProtKB-SubCell"/>
</dbReference>
<evidence type="ECO:0000259" key="4">
    <source>
        <dbReference type="Pfam" id="PF20789"/>
    </source>
</evidence>
<dbReference type="InterPro" id="IPR049449">
    <property type="entry name" value="TesB_ACOT8-like_N"/>
</dbReference>
<dbReference type="GO" id="GO:0009062">
    <property type="term" value="P:fatty acid catabolic process"/>
    <property type="evidence" value="ECO:0007669"/>
    <property type="project" value="TreeGrafter"/>
</dbReference>
<organism evidence="5 6">
    <name type="scientific">Tuber borchii</name>
    <name type="common">White truffle</name>
    <dbReference type="NCBI Taxonomy" id="42251"/>
    <lineage>
        <taxon>Eukaryota</taxon>
        <taxon>Fungi</taxon>
        <taxon>Dikarya</taxon>
        <taxon>Ascomycota</taxon>
        <taxon>Pezizomycotina</taxon>
        <taxon>Pezizomycetes</taxon>
        <taxon>Pezizales</taxon>
        <taxon>Tuberaceae</taxon>
        <taxon>Tuber</taxon>
    </lineage>
</organism>
<dbReference type="CDD" id="cd03445">
    <property type="entry name" value="Thioesterase_II_repeat2"/>
    <property type="match status" value="1"/>
</dbReference>
<dbReference type="PANTHER" id="PTHR11066">
    <property type="entry name" value="ACYL-COA THIOESTERASE"/>
    <property type="match status" value="1"/>
</dbReference>
<dbReference type="CDD" id="cd03444">
    <property type="entry name" value="Thioesterase_II_repeat1"/>
    <property type="match status" value="1"/>
</dbReference>
<feature type="domain" description="Acyl-CoA thioesterase-like C-terminal" evidence="4">
    <location>
        <begin position="115"/>
        <end position="244"/>
    </location>
</feature>
<dbReference type="Gene3D" id="2.40.160.210">
    <property type="entry name" value="Acyl-CoA thioesterase, double hotdog domain"/>
    <property type="match status" value="1"/>
</dbReference>
<dbReference type="Proteomes" id="UP000244722">
    <property type="component" value="Unassembled WGS sequence"/>
</dbReference>
<reference evidence="5 6" key="1">
    <citation type="submission" date="2017-04" db="EMBL/GenBank/DDBJ databases">
        <title>Draft genome sequence of Tuber borchii Vittad., a whitish edible truffle.</title>
        <authorList>
            <consortium name="DOE Joint Genome Institute"/>
            <person name="Murat C."/>
            <person name="Kuo A."/>
            <person name="Barry K.W."/>
            <person name="Clum A."/>
            <person name="Dockter R.B."/>
            <person name="Fauchery L."/>
            <person name="Iotti M."/>
            <person name="Kohler A."/>
            <person name="Labutti K."/>
            <person name="Lindquist E.A."/>
            <person name="Lipzen A."/>
            <person name="Ohm R.A."/>
            <person name="Wang M."/>
            <person name="Grigoriev I.V."/>
            <person name="Zambonelli A."/>
            <person name="Martin F.M."/>
        </authorList>
    </citation>
    <scope>NUCLEOTIDE SEQUENCE [LARGE SCALE GENOMIC DNA]</scope>
    <source>
        <strain evidence="5 6">Tbo3840</strain>
    </source>
</reference>
<comment type="caution">
    <text evidence="5">The sequence shown here is derived from an EMBL/GenBank/DDBJ whole genome shotgun (WGS) entry which is preliminary data.</text>
</comment>
<dbReference type="Pfam" id="PF13622">
    <property type="entry name" value="4HBT_3"/>
    <property type="match status" value="1"/>
</dbReference>
<dbReference type="InterPro" id="IPR003703">
    <property type="entry name" value="Acyl_CoA_thio"/>
</dbReference>
<evidence type="ECO:0000313" key="6">
    <source>
        <dbReference type="Proteomes" id="UP000244722"/>
    </source>
</evidence>
<dbReference type="Pfam" id="PF20789">
    <property type="entry name" value="4HBT_3C"/>
    <property type="match status" value="1"/>
</dbReference>
<proteinExistence type="inferred from homology"/>
<evidence type="ECO:0000256" key="2">
    <source>
        <dbReference type="ARBA" id="ARBA00022801"/>
    </source>
</evidence>
<dbReference type="GO" id="GO:0006637">
    <property type="term" value="P:acyl-CoA metabolic process"/>
    <property type="evidence" value="ECO:0007669"/>
    <property type="project" value="InterPro"/>
</dbReference>
<dbReference type="InterPro" id="IPR049450">
    <property type="entry name" value="ACOT8-like_C"/>
</dbReference>
<sequence>MKIHSMHCYFILAGNAAVPIVYHVENVRSGRSYATRSVHAKQKGQTIFTTTCSFTRPVSEDTDEPRRTVQHSIKFPKEVPAPEDCLTGAQMINKWLSEGRVGAEVAEFLKQGEANDPFEFRRAGIVNDTPETDPTHKLQRQWVRARGNILDEGTHLPALAYFSDSSFIGTASRVNPQARSGQVGMKVSLDHTIYFHNARNTRVDRWLLVESDSPWAADERALVTQRIWDPEVGLLATCYQEGLMRLRDGREGESENHVNSKL</sequence>
<keyword evidence="6" id="KW-1185">Reference proteome</keyword>
<dbReference type="GO" id="GO:0047617">
    <property type="term" value="F:fatty acyl-CoA hydrolase activity"/>
    <property type="evidence" value="ECO:0007669"/>
    <property type="project" value="InterPro"/>
</dbReference>
<dbReference type="PANTHER" id="PTHR11066:SF34">
    <property type="entry name" value="ACYL-COENZYME A THIOESTERASE 8"/>
    <property type="match status" value="1"/>
</dbReference>
<dbReference type="STRING" id="42251.A0A2T7A7P1"/>
<accession>A0A2T7A7P1</accession>
<dbReference type="EMBL" id="NESQ01000008">
    <property type="protein sequence ID" value="PUU83725.1"/>
    <property type="molecule type" value="Genomic_DNA"/>
</dbReference>
<dbReference type="InterPro" id="IPR042171">
    <property type="entry name" value="Acyl-CoA_hotdog"/>
</dbReference>
<dbReference type="OrthoDB" id="68328at2759"/>
<dbReference type="AlphaFoldDB" id="A0A2T7A7P1"/>
<feature type="domain" description="Acyl-CoA thioesterase-like N-terminal HotDog" evidence="3">
    <location>
        <begin position="3"/>
        <end position="55"/>
    </location>
</feature>
<dbReference type="InterPro" id="IPR029069">
    <property type="entry name" value="HotDog_dom_sf"/>
</dbReference>
<comment type="similarity">
    <text evidence="1">Belongs to the C/M/P thioester hydrolase family.</text>
</comment>
<evidence type="ECO:0000259" key="3">
    <source>
        <dbReference type="Pfam" id="PF13622"/>
    </source>
</evidence>
<evidence type="ECO:0000256" key="1">
    <source>
        <dbReference type="ARBA" id="ARBA00006538"/>
    </source>
</evidence>
<protein>
    <submittedName>
        <fullName evidence="5">Thioesterase-like superfamily-domain-containing protein</fullName>
    </submittedName>
</protein>
<evidence type="ECO:0000313" key="5">
    <source>
        <dbReference type="EMBL" id="PUU83725.1"/>
    </source>
</evidence>
<keyword evidence="2" id="KW-0378">Hydrolase</keyword>